<dbReference type="InterPro" id="IPR011990">
    <property type="entry name" value="TPR-like_helical_dom_sf"/>
</dbReference>
<feature type="compositionally biased region" description="Pro residues" evidence="1">
    <location>
        <begin position="183"/>
        <end position="195"/>
    </location>
</feature>
<keyword evidence="3" id="KW-1185">Reference proteome</keyword>
<feature type="compositionally biased region" description="Low complexity" evidence="1">
    <location>
        <begin position="172"/>
        <end position="182"/>
    </location>
</feature>
<evidence type="ECO:0000313" key="2">
    <source>
        <dbReference type="EMBL" id="GID79380.1"/>
    </source>
</evidence>
<evidence type="ECO:0000313" key="3">
    <source>
        <dbReference type="Proteomes" id="UP000609879"/>
    </source>
</evidence>
<feature type="compositionally biased region" description="Gly residues" evidence="1">
    <location>
        <begin position="213"/>
        <end position="244"/>
    </location>
</feature>
<dbReference type="Gene3D" id="1.25.40.10">
    <property type="entry name" value="Tetratricopeptide repeat domain"/>
    <property type="match status" value="1"/>
</dbReference>
<feature type="compositionally biased region" description="Low complexity" evidence="1">
    <location>
        <begin position="200"/>
        <end position="212"/>
    </location>
</feature>
<organism evidence="2 3">
    <name type="scientific">Paractinoplanes deccanensis</name>
    <dbReference type="NCBI Taxonomy" id="113561"/>
    <lineage>
        <taxon>Bacteria</taxon>
        <taxon>Bacillati</taxon>
        <taxon>Actinomycetota</taxon>
        <taxon>Actinomycetes</taxon>
        <taxon>Micromonosporales</taxon>
        <taxon>Micromonosporaceae</taxon>
        <taxon>Paractinoplanes</taxon>
    </lineage>
</organism>
<accession>A0ABQ3YHV9</accession>
<evidence type="ECO:0000256" key="1">
    <source>
        <dbReference type="SAM" id="MobiDB-lite"/>
    </source>
</evidence>
<feature type="region of interest" description="Disordered" evidence="1">
    <location>
        <begin position="289"/>
        <end position="361"/>
    </location>
</feature>
<feature type="compositionally biased region" description="Low complexity" evidence="1">
    <location>
        <begin position="292"/>
        <end position="361"/>
    </location>
</feature>
<sequence length="489" mass="49285">MGGVASRADGGQHGGVFEINMLPQARALIEAGDVDAARELLERAVEGNRAALAEGEPGMLAAMRELAGLRSRGGDLMGARRLLEEAQAAGHRLSPADPLAVMLSYDLGTVAEQLANRHVARTNFATVAEHGPAALGEDHSVVERARAYLDDAEPAGAEREGSAQQSPTPLIVVPDTPPVATAPAPPPPGPIPPLPTSARPAGEGAGPKSAGPKGAGPKGAGPKGAGPKGAGPKGAGPKGAGPESGEGPDASNRPSRKPWIFAAAGIAVGATVAATVLLARPDDATPAGVEVQAQAQTQAPAATTAATKPATAQQTSAPQSTAPQTTRAQAAPRKTTAPATKTTAPATETTAPATKAPTVATRIVSPANGSKVPYPFDARFTVSPADAASRDTVVALLVCVAGRCYLDGKLDIIDGAAAPYTIYLGSTKPEGTGVAWSLRLDRLSTATYGRLIAEREARWNDGSWGDKGTTMSLLNPTPVSTLTVVKTGA</sequence>
<name>A0ABQ3YHV9_9ACTN</name>
<feature type="region of interest" description="Disordered" evidence="1">
    <location>
        <begin position="152"/>
        <end position="256"/>
    </location>
</feature>
<dbReference type="Proteomes" id="UP000609879">
    <property type="component" value="Unassembled WGS sequence"/>
</dbReference>
<proteinExistence type="predicted"/>
<gene>
    <name evidence="2" type="ORF">Ade02nite_80210</name>
</gene>
<comment type="caution">
    <text evidence="2">The sequence shown here is derived from an EMBL/GenBank/DDBJ whole genome shotgun (WGS) entry which is preliminary data.</text>
</comment>
<reference evidence="2 3" key="1">
    <citation type="submission" date="2021-01" db="EMBL/GenBank/DDBJ databases">
        <title>Whole genome shotgun sequence of Actinoplanes deccanensis NBRC 13994.</title>
        <authorList>
            <person name="Komaki H."/>
            <person name="Tamura T."/>
        </authorList>
    </citation>
    <scope>NUCLEOTIDE SEQUENCE [LARGE SCALE GENOMIC DNA]</scope>
    <source>
        <strain evidence="2 3">NBRC 13994</strain>
    </source>
</reference>
<evidence type="ECO:0008006" key="4">
    <source>
        <dbReference type="Google" id="ProtNLM"/>
    </source>
</evidence>
<protein>
    <recommendedName>
        <fullName evidence="4">Tetratricopeptide repeat protein</fullName>
    </recommendedName>
</protein>
<dbReference type="EMBL" id="BOMI01000166">
    <property type="protein sequence ID" value="GID79380.1"/>
    <property type="molecule type" value="Genomic_DNA"/>
</dbReference>
<dbReference type="SUPFAM" id="SSF48452">
    <property type="entry name" value="TPR-like"/>
    <property type="match status" value="1"/>
</dbReference>